<evidence type="ECO:0000256" key="3">
    <source>
        <dbReference type="SAM" id="SignalP"/>
    </source>
</evidence>
<dbReference type="CDD" id="cd00161">
    <property type="entry name" value="beta-trefoil_Ricin-like"/>
    <property type="match status" value="1"/>
</dbReference>
<name>A0A3D9ICK8_9BACL</name>
<dbReference type="Gene3D" id="1.10.530.10">
    <property type="match status" value="1"/>
</dbReference>
<comment type="caution">
    <text evidence="5">The sequence shown here is derived from an EMBL/GenBank/DDBJ whole genome shotgun (WGS) entry which is preliminary data.</text>
</comment>
<keyword evidence="6" id="KW-1185">Reference proteome</keyword>
<dbReference type="GO" id="GO:0004568">
    <property type="term" value="F:chitinase activity"/>
    <property type="evidence" value="ECO:0007669"/>
    <property type="project" value="InterPro"/>
</dbReference>
<evidence type="ECO:0000256" key="1">
    <source>
        <dbReference type="ARBA" id="ARBA00022821"/>
    </source>
</evidence>
<feature type="signal peptide" evidence="3">
    <location>
        <begin position="1"/>
        <end position="21"/>
    </location>
</feature>
<feature type="chain" id="PRO_5017623746" evidence="3">
    <location>
        <begin position="22"/>
        <end position="380"/>
    </location>
</feature>
<keyword evidence="2" id="KW-1015">Disulfide bond</keyword>
<dbReference type="PROSITE" id="PS50231">
    <property type="entry name" value="RICIN_B_LECTIN"/>
    <property type="match status" value="1"/>
</dbReference>
<dbReference type="Pfam" id="PF00182">
    <property type="entry name" value="Glyco_hydro_19"/>
    <property type="match status" value="1"/>
</dbReference>
<keyword evidence="3" id="KW-0732">Signal</keyword>
<evidence type="ECO:0000313" key="5">
    <source>
        <dbReference type="EMBL" id="RED59407.1"/>
    </source>
</evidence>
<dbReference type="PANTHER" id="PTHR22595">
    <property type="entry name" value="CHITINASE-RELATED"/>
    <property type="match status" value="1"/>
</dbReference>
<proteinExistence type="predicted"/>
<evidence type="ECO:0000313" key="6">
    <source>
        <dbReference type="Proteomes" id="UP000256869"/>
    </source>
</evidence>
<dbReference type="InterPro" id="IPR000772">
    <property type="entry name" value="Ricin_B_lectin"/>
</dbReference>
<dbReference type="SMART" id="SM00458">
    <property type="entry name" value="RICIN"/>
    <property type="match status" value="1"/>
</dbReference>
<dbReference type="Gene3D" id="3.30.20.10">
    <property type="entry name" value="Endochitinase, domain 2"/>
    <property type="match status" value="1"/>
</dbReference>
<dbReference type="Proteomes" id="UP000256869">
    <property type="component" value="Unassembled WGS sequence"/>
</dbReference>
<organism evidence="5 6">
    <name type="scientific">Cohnella lupini</name>
    <dbReference type="NCBI Taxonomy" id="1294267"/>
    <lineage>
        <taxon>Bacteria</taxon>
        <taxon>Bacillati</taxon>
        <taxon>Bacillota</taxon>
        <taxon>Bacilli</taxon>
        <taxon>Bacillales</taxon>
        <taxon>Paenibacillaceae</taxon>
        <taxon>Cohnella</taxon>
    </lineage>
</organism>
<dbReference type="Pfam" id="PF14200">
    <property type="entry name" value="RicinB_lectin_2"/>
    <property type="match status" value="2"/>
</dbReference>
<dbReference type="SUPFAM" id="SSF50370">
    <property type="entry name" value="Ricin B-like lectins"/>
    <property type="match status" value="1"/>
</dbReference>
<keyword evidence="1" id="KW-0611">Plant defense</keyword>
<dbReference type="EMBL" id="QRDY01000007">
    <property type="protein sequence ID" value="RED59407.1"/>
    <property type="molecule type" value="Genomic_DNA"/>
</dbReference>
<sequence length="380" mass="40544">MLVFLIVSLLITMISTLTASAAVSSGVTYNLINVNSGKYLDVQGVGTVDGSNVQIWGSADTVARRWTIFQNSDGTFKLINPNSGKALDVNAAGTANGSNVQIWSDNGTGAQKWWLDLNADGSYTLVNLNADKALDVSGAGTADGTNVQIWTKNGTAAQKWWIVPASSSGGGGGGGGFAVSEAQFNQMFPNRSAFYTYQGLVTAANSFAGFATTGDNTIKKREIAAFLANVNHESDQLRAVREYNTANYSHYCDWGQSYGCPAGQSAYYGKGPIQLSWNFNYKAAGDYIGVNLLNNPELVATDAAIAWKTAIWYWMSQNGPGWTTPHNAMVNSNGFGETIRSINGSLECNNANPAQVQARVDAYLRFTQILGVTAGSNLYC</sequence>
<dbReference type="CDD" id="cd00325">
    <property type="entry name" value="chitinase_GH19"/>
    <property type="match status" value="1"/>
</dbReference>
<dbReference type="Gene3D" id="2.80.10.50">
    <property type="match status" value="2"/>
</dbReference>
<dbReference type="SUPFAM" id="SSF53955">
    <property type="entry name" value="Lysozyme-like"/>
    <property type="match status" value="1"/>
</dbReference>
<dbReference type="GO" id="GO:0006952">
    <property type="term" value="P:defense response"/>
    <property type="evidence" value="ECO:0007669"/>
    <property type="project" value="UniProtKB-KW"/>
</dbReference>
<evidence type="ECO:0000259" key="4">
    <source>
        <dbReference type="SMART" id="SM00458"/>
    </source>
</evidence>
<evidence type="ECO:0000256" key="2">
    <source>
        <dbReference type="ARBA" id="ARBA00023157"/>
    </source>
</evidence>
<dbReference type="InterPro" id="IPR000726">
    <property type="entry name" value="Glyco_hydro_19_cat"/>
</dbReference>
<protein>
    <submittedName>
        <fullName evidence="5">Putative chitinase</fullName>
    </submittedName>
</protein>
<accession>A0A3D9ICK8</accession>
<dbReference type="InterPro" id="IPR023346">
    <property type="entry name" value="Lysozyme-like_dom_sf"/>
</dbReference>
<dbReference type="AlphaFoldDB" id="A0A3D9ICK8"/>
<dbReference type="OrthoDB" id="6018988at2"/>
<dbReference type="GO" id="GO:0016998">
    <property type="term" value="P:cell wall macromolecule catabolic process"/>
    <property type="evidence" value="ECO:0007669"/>
    <property type="project" value="InterPro"/>
</dbReference>
<dbReference type="PANTHER" id="PTHR22595:SF79">
    <property type="entry name" value="CHITINASE 12"/>
    <property type="match status" value="1"/>
</dbReference>
<dbReference type="FunFam" id="3.30.20.10:FF:000001">
    <property type="entry name" value="Endochitinase (Chitinase)"/>
    <property type="match status" value="1"/>
</dbReference>
<feature type="domain" description="Ricin B lectin" evidence="4">
    <location>
        <begin position="26"/>
        <end position="163"/>
    </location>
</feature>
<dbReference type="GO" id="GO:0006032">
    <property type="term" value="P:chitin catabolic process"/>
    <property type="evidence" value="ECO:0007669"/>
    <property type="project" value="InterPro"/>
</dbReference>
<gene>
    <name evidence="5" type="ORF">DFP95_107246</name>
</gene>
<reference evidence="5 6" key="1">
    <citation type="submission" date="2018-07" db="EMBL/GenBank/DDBJ databases">
        <title>Genomic Encyclopedia of Type Strains, Phase III (KMG-III): the genomes of soil and plant-associated and newly described type strains.</title>
        <authorList>
            <person name="Whitman W."/>
        </authorList>
    </citation>
    <scope>NUCLEOTIDE SEQUENCE [LARGE SCALE GENOMIC DNA]</scope>
    <source>
        <strain evidence="5 6">CECT 8236</strain>
    </source>
</reference>
<dbReference type="InterPro" id="IPR035992">
    <property type="entry name" value="Ricin_B-like_lectins"/>
</dbReference>